<keyword evidence="9" id="KW-0812">Transmembrane</keyword>
<dbReference type="GO" id="GO:0005524">
    <property type="term" value="F:ATP binding"/>
    <property type="evidence" value="ECO:0007669"/>
    <property type="project" value="UniProtKB-KW"/>
</dbReference>
<dbReference type="InterPro" id="IPR003661">
    <property type="entry name" value="HisK_dim/P_dom"/>
</dbReference>
<name>A0A7V8NUN8_9BACT</name>
<dbReference type="Gene3D" id="3.30.565.10">
    <property type="entry name" value="Histidine kinase-like ATPase, C-terminal domain"/>
    <property type="match status" value="1"/>
</dbReference>
<keyword evidence="12" id="KW-1185">Reference proteome</keyword>
<keyword evidence="9" id="KW-1133">Transmembrane helix</keyword>
<keyword evidence="7" id="KW-0067">ATP-binding</keyword>
<dbReference type="PANTHER" id="PTHR43065">
    <property type="entry name" value="SENSOR HISTIDINE KINASE"/>
    <property type="match status" value="1"/>
</dbReference>
<feature type="transmembrane region" description="Helical" evidence="9">
    <location>
        <begin position="184"/>
        <end position="203"/>
    </location>
</feature>
<feature type="transmembrane region" description="Helical" evidence="9">
    <location>
        <begin position="73"/>
        <end position="92"/>
    </location>
</feature>
<dbReference type="PRINTS" id="PR00344">
    <property type="entry name" value="BCTRLSENSOR"/>
</dbReference>
<feature type="domain" description="Histidine kinase" evidence="10">
    <location>
        <begin position="450"/>
        <end position="662"/>
    </location>
</feature>
<keyword evidence="5" id="KW-0547">Nucleotide-binding</keyword>
<protein>
    <recommendedName>
        <fullName evidence="2">histidine kinase</fullName>
        <ecNumber evidence="2">2.7.13.3</ecNumber>
    </recommendedName>
</protein>
<evidence type="ECO:0000256" key="1">
    <source>
        <dbReference type="ARBA" id="ARBA00000085"/>
    </source>
</evidence>
<accession>A0A7V8NUN8</accession>
<dbReference type="Pfam" id="PF02518">
    <property type="entry name" value="HATPase_c"/>
    <property type="match status" value="1"/>
</dbReference>
<keyword evidence="6" id="KW-0418">Kinase</keyword>
<dbReference type="Pfam" id="PF00512">
    <property type="entry name" value="HisKA"/>
    <property type="match status" value="1"/>
</dbReference>
<dbReference type="SMART" id="SM00388">
    <property type="entry name" value="HisKA"/>
    <property type="match status" value="1"/>
</dbReference>
<dbReference type="InterPro" id="IPR036097">
    <property type="entry name" value="HisK_dim/P_sf"/>
</dbReference>
<evidence type="ECO:0000256" key="5">
    <source>
        <dbReference type="ARBA" id="ARBA00022741"/>
    </source>
</evidence>
<dbReference type="InterPro" id="IPR003594">
    <property type="entry name" value="HATPase_dom"/>
</dbReference>
<dbReference type="PROSITE" id="PS50109">
    <property type="entry name" value="HIS_KIN"/>
    <property type="match status" value="1"/>
</dbReference>
<dbReference type="CDD" id="cd00082">
    <property type="entry name" value="HisKA"/>
    <property type="match status" value="1"/>
</dbReference>
<dbReference type="SUPFAM" id="SSF55874">
    <property type="entry name" value="ATPase domain of HSP90 chaperone/DNA topoisomerase II/histidine kinase"/>
    <property type="match status" value="1"/>
</dbReference>
<dbReference type="Gene3D" id="1.10.287.130">
    <property type="match status" value="1"/>
</dbReference>
<feature type="transmembrane region" description="Helical" evidence="9">
    <location>
        <begin position="215"/>
        <end position="233"/>
    </location>
</feature>
<dbReference type="EMBL" id="JACDQQ010002052">
    <property type="protein sequence ID" value="MBA0087535.1"/>
    <property type="molecule type" value="Genomic_DNA"/>
</dbReference>
<feature type="transmembrane region" description="Helical" evidence="9">
    <location>
        <begin position="245"/>
        <end position="262"/>
    </location>
</feature>
<organism evidence="11 12">
    <name type="scientific">Candidatus Acidiferrum panamense</name>
    <dbReference type="NCBI Taxonomy" id="2741543"/>
    <lineage>
        <taxon>Bacteria</taxon>
        <taxon>Pseudomonadati</taxon>
        <taxon>Acidobacteriota</taxon>
        <taxon>Terriglobia</taxon>
        <taxon>Candidatus Acidiferrales</taxon>
        <taxon>Candidatus Acidiferrum</taxon>
    </lineage>
</organism>
<keyword evidence="8" id="KW-0902">Two-component regulatory system</keyword>
<evidence type="ECO:0000256" key="6">
    <source>
        <dbReference type="ARBA" id="ARBA00022777"/>
    </source>
</evidence>
<dbReference type="GO" id="GO:0000155">
    <property type="term" value="F:phosphorelay sensor kinase activity"/>
    <property type="evidence" value="ECO:0007669"/>
    <property type="project" value="InterPro"/>
</dbReference>
<reference evidence="11" key="1">
    <citation type="submission" date="2020-06" db="EMBL/GenBank/DDBJ databases">
        <title>Legume-microbial interactions unlock mineral nutrients during tropical forest succession.</title>
        <authorList>
            <person name="Epihov D.Z."/>
        </authorList>
    </citation>
    <scope>NUCLEOTIDE SEQUENCE [LARGE SCALE GENOMIC DNA]</scope>
    <source>
        <strain evidence="11">Pan2503</strain>
    </source>
</reference>
<evidence type="ECO:0000256" key="7">
    <source>
        <dbReference type="ARBA" id="ARBA00022840"/>
    </source>
</evidence>
<feature type="transmembrane region" description="Helical" evidence="9">
    <location>
        <begin position="39"/>
        <end position="61"/>
    </location>
</feature>
<feature type="transmembrane region" description="Helical" evidence="9">
    <location>
        <begin position="6"/>
        <end position="27"/>
    </location>
</feature>
<dbReference type="SUPFAM" id="SSF47384">
    <property type="entry name" value="Homodimeric domain of signal transducing histidine kinase"/>
    <property type="match status" value="1"/>
</dbReference>
<dbReference type="AlphaFoldDB" id="A0A7V8NUN8"/>
<evidence type="ECO:0000256" key="3">
    <source>
        <dbReference type="ARBA" id="ARBA00022553"/>
    </source>
</evidence>
<evidence type="ECO:0000313" key="12">
    <source>
        <dbReference type="Proteomes" id="UP000567293"/>
    </source>
</evidence>
<proteinExistence type="predicted"/>
<evidence type="ECO:0000256" key="9">
    <source>
        <dbReference type="SAM" id="Phobius"/>
    </source>
</evidence>
<comment type="catalytic activity">
    <reaction evidence="1">
        <text>ATP + protein L-histidine = ADP + protein N-phospho-L-histidine.</text>
        <dbReference type="EC" id="2.7.13.3"/>
    </reaction>
</comment>
<dbReference type="InterPro" id="IPR004358">
    <property type="entry name" value="Sig_transdc_His_kin-like_C"/>
</dbReference>
<feature type="transmembrane region" description="Helical" evidence="9">
    <location>
        <begin position="112"/>
        <end position="132"/>
    </location>
</feature>
<keyword evidence="3" id="KW-0597">Phosphoprotein</keyword>
<evidence type="ECO:0000256" key="4">
    <source>
        <dbReference type="ARBA" id="ARBA00022679"/>
    </source>
</evidence>
<dbReference type="EC" id="2.7.13.3" evidence="2"/>
<keyword evidence="4" id="KW-0808">Transferase</keyword>
<dbReference type="InterPro" id="IPR005467">
    <property type="entry name" value="His_kinase_dom"/>
</dbReference>
<dbReference type="SMART" id="SM00387">
    <property type="entry name" value="HATPase_c"/>
    <property type="match status" value="1"/>
</dbReference>
<evidence type="ECO:0000256" key="2">
    <source>
        <dbReference type="ARBA" id="ARBA00012438"/>
    </source>
</evidence>
<dbReference type="CDD" id="cd00075">
    <property type="entry name" value="HATPase"/>
    <property type="match status" value="1"/>
</dbReference>
<dbReference type="Proteomes" id="UP000567293">
    <property type="component" value="Unassembled WGS sequence"/>
</dbReference>
<evidence type="ECO:0000313" key="11">
    <source>
        <dbReference type="EMBL" id="MBA0087535.1"/>
    </source>
</evidence>
<feature type="transmembrane region" description="Helical" evidence="9">
    <location>
        <begin position="144"/>
        <end position="163"/>
    </location>
</feature>
<dbReference type="PANTHER" id="PTHR43065:SF10">
    <property type="entry name" value="PEROXIDE STRESS-ACTIVATED HISTIDINE KINASE MAK3"/>
    <property type="match status" value="1"/>
</dbReference>
<comment type="caution">
    <text evidence="11">The sequence shown here is derived from an EMBL/GenBank/DDBJ whole genome shotgun (WGS) entry which is preliminary data.</text>
</comment>
<dbReference type="InterPro" id="IPR036890">
    <property type="entry name" value="HATPase_C_sf"/>
</dbReference>
<evidence type="ECO:0000259" key="10">
    <source>
        <dbReference type="PROSITE" id="PS50109"/>
    </source>
</evidence>
<gene>
    <name evidence="11" type="ORF">HRJ53_21325</name>
</gene>
<sequence>MDLLLYIRLFGYTLGTLVELFWMVVILGYRRRRNFERVFFFLCLAFFLFFGGSLLALNAQIYYPQPPPGVEGFAIAIISAGLSMSPALLLHLHMEYADTRGLLRVKRWKRGVLALFYLAGFDLALHRIPLLWRAGAFDFTGPGNSLGTGFAIVLSVALAWCAGWERRFATAAPDKPQRYFHWTLLFFFAVAFLATAVLHVAPYRIPRQTSEALETVFSLLPILPFAVLMDLVYRKNFLQIGRQKNLLYAVSATFLALLYLRLVHRVGGWLEPLLPPEASASILLFVLVIFIEPLQRVLGRILRQTAHLEMDRVQKLITEIHKEARQGNVTGLIHFIERRIKEQLELREVWLDLADGKSPAEPRSEEPRAALAFDPREFPILRGGQTEEGVLHIEPHGAIISGDTRAALEFLCEQLPGALDLCRLIDEKLRLERELAERERLALVGQMAASISHNLKNPLGSMKTILQVQLESPELPESIRGEAKMLLEEIGRLSAKLNQLLQFSRPTVRRGEGVAHCDAAAAIEEVAGVFSHEAERRGLKLSAALKGAQVQVAVSAEALNDILSNLVVNALEATPSGGSVSVSAVEEGGNLCVLVEDGGPGIPSALREKILQPFFTTKSQGTGLGLAIVARRVAEFSGKVEWESPVKDGHGTRFKVTLPVERAEK</sequence>
<keyword evidence="9" id="KW-0472">Membrane</keyword>
<evidence type="ECO:0000256" key="8">
    <source>
        <dbReference type="ARBA" id="ARBA00023012"/>
    </source>
</evidence>